<dbReference type="Gene3D" id="3.40.50.300">
    <property type="entry name" value="P-loop containing nucleotide triphosphate hydrolases"/>
    <property type="match status" value="2"/>
</dbReference>
<keyword evidence="1" id="KW-0175">Coiled coil</keyword>
<dbReference type="GO" id="GO:0006302">
    <property type="term" value="P:double-strand break repair"/>
    <property type="evidence" value="ECO:0007669"/>
    <property type="project" value="InterPro"/>
</dbReference>
<dbReference type="InterPro" id="IPR038729">
    <property type="entry name" value="Rad50/SbcC_AAA"/>
</dbReference>
<gene>
    <name evidence="3" type="ORF">UFOVP244_35</name>
</gene>
<dbReference type="CDD" id="cd00267">
    <property type="entry name" value="ABC_ATPase"/>
    <property type="match status" value="1"/>
</dbReference>
<dbReference type="PANTHER" id="PTHR32114:SF2">
    <property type="entry name" value="ABC TRANSPORTER ABCH.3"/>
    <property type="match status" value="1"/>
</dbReference>
<proteinExistence type="predicted"/>
<feature type="coiled-coil region" evidence="1">
    <location>
        <begin position="432"/>
        <end position="479"/>
    </location>
</feature>
<accession>A0A6J7WST5</accession>
<evidence type="ECO:0000313" key="3">
    <source>
        <dbReference type="EMBL" id="CAB5220777.1"/>
    </source>
</evidence>
<name>A0A6J7WST5_9CAUD</name>
<reference evidence="3" key="1">
    <citation type="submission" date="2020-05" db="EMBL/GenBank/DDBJ databases">
        <authorList>
            <person name="Chiriac C."/>
            <person name="Salcher M."/>
            <person name="Ghai R."/>
            <person name="Kavagutti S V."/>
        </authorList>
    </citation>
    <scope>NUCLEOTIDE SEQUENCE</scope>
</reference>
<dbReference type="SUPFAM" id="SSF52540">
    <property type="entry name" value="P-loop containing nucleoside triphosphate hydrolases"/>
    <property type="match status" value="1"/>
</dbReference>
<protein>
    <submittedName>
        <fullName evidence="3">ABC_ATPase domain containing protein</fullName>
    </submittedName>
</protein>
<dbReference type="PANTHER" id="PTHR32114">
    <property type="entry name" value="ABC TRANSPORTER ABCH.3"/>
    <property type="match status" value="1"/>
</dbReference>
<dbReference type="InterPro" id="IPR027417">
    <property type="entry name" value="P-loop_NTPase"/>
</dbReference>
<evidence type="ECO:0000259" key="2">
    <source>
        <dbReference type="Pfam" id="PF13476"/>
    </source>
</evidence>
<feature type="domain" description="Rad50/SbcC-type AAA" evidence="2">
    <location>
        <begin position="2"/>
        <end position="229"/>
    </location>
</feature>
<dbReference type="GO" id="GO:0016887">
    <property type="term" value="F:ATP hydrolysis activity"/>
    <property type="evidence" value="ECO:0007669"/>
    <property type="project" value="InterPro"/>
</dbReference>
<dbReference type="Pfam" id="PF13476">
    <property type="entry name" value="AAA_23"/>
    <property type="match status" value="1"/>
</dbReference>
<organism evidence="3">
    <name type="scientific">uncultured Caudovirales phage</name>
    <dbReference type="NCBI Taxonomy" id="2100421"/>
    <lineage>
        <taxon>Viruses</taxon>
        <taxon>Duplodnaviria</taxon>
        <taxon>Heunggongvirae</taxon>
        <taxon>Uroviricota</taxon>
        <taxon>Caudoviricetes</taxon>
        <taxon>Peduoviridae</taxon>
        <taxon>Maltschvirus</taxon>
        <taxon>Maltschvirus maltsch</taxon>
    </lineage>
</organism>
<feature type="coiled-coil region" evidence="1">
    <location>
        <begin position="321"/>
        <end position="351"/>
    </location>
</feature>
<evidence type="ECO:0000256" key="1">
    <source>
        <dbReference type="SAM" id="Coils"/>
    </source>
</evidence>
<dbReference type="EMBL" id="LR798292">
    <property type="protein sequence ID" value="CAB5220777.1"/>
    <property type="molecule type" value="Genomic_DNA"/>
</dbReference>
<sequence length="716" mass="78731">MKLTLTKIRQHKNLSISVSGNGLVRVKGPSGAGKTTVFDAIRHALYGDLSGLTHWDESSSSIDLEFLGLKIRRTMRPNALWLEKNSTNYVDDEAQAEIIKTMQMTSEEFIASSYIQQEFAESLLTLAAADQLRLVQSLAFGDDDPEITKEKIKVEIQNCQLEAKAAEATLIAAKTATEKLAASVDRLSVFEDAEEPSVPDVSVEEQQQKQVQTNIKDVKADISKISEELSHPAIEMTKQLTIRKAEYEAISASQQPIIDSLKERVSKHQGSGTVDELRGEKKKLESEKSFFSAKDLLKEIASKYPQKPKEQKIAEFLAAQISDNKAVAEDLEKSIAAVEEEIANIQRAKKELVCPACDAPLSYRSGVLHRHDSPVSGVDLGKEDSLKEDLASKRLALKSLKAGLLASLTDDSKEVERLKKSVPGGQPSFKSLQELQERIDQIDEALVIASQAQRDLSSLSIAEATLEKSLRKVESTEKALASYDHIPDATILADRLSISQAELSSLMNTQMELANHIANHAKAVAARTVWESNQSRLAEARTDLEAAKTAEESAQAYCDQVSATYAGYLRLKELSDTAALEAIGEMFNALNLHAKGYVDQLFPDTGTQVLLKNRKELASGGERAKVSLGIFHKGSQVKAFKDLSGGEKGRLKLAFHLALADLYKSPILLIDEPFQGMDEASRELAIDCLENINDNKIVLIIEHNMQDSQADHVIEI</sequence>